<dbReference type="AlphaFoldDB" id="A0A2P2GVF3"/>
<proteinExistence type="predicted"/>
<dbReference type="Proteomes" id="UP000265325">
    <property type="component" value="Unassembled WGS sequence"/>
</dbReference>
<protein>
    <submittedName>
        <fullName evidence="2">Uncharacterized protein</fullName>
    </submittedName>
</protein>
<evidence type="ECO:0000313" key="3">
    <source>
        <dbReference type="Proteomes" id="UP000265325"/>
    </source>
</evidence>
<dbReference type="EMBL" id="LAQS01000006">
    <property type="protein sequence ID" value="KKZ74859.1"/>
    <property type="molecule type" value="Genomic_DNA"/>
</dbReference>
<feature type="region of interest" description="Disordered" evidence="1">
    <location>
        <begin position="1"/>
        <end position="30"/>
    </location>
</feature>
<evidence type="ECO:0000256" key="1">
    <source>
        <dbReference type="SAM" id="MobiDB-lite"/>
    </source>
</evidence>
<name>A0A2P2GVF3_STREW</name>
<gene>
    <name evidence="2" type="ORF">VO63_05260</name>
</gene>
<accession>A0A2P2GVF3</accession>
<keyword evidence="3" id="KW-1185">Reference proteome</keyword>
<sequence length="66" mass="7323">MPFFRTRKSQPATSQPSHPDDNRRLKSTGERVTILGRTSDGAVRVALTDRSYYCDTIVSPDDIAPA</sequence>
<feature type="compositionally biased region" description="Basic and acidic residues" evidence="1">
    <location>
        <begin position="18"/>
        <end position="29"/>
    </location>
</feature>
<organism evidence="2 3">
    <name type="scientific">Streptomyces showdoensis</name>
    <dbReference type="NCBI Taxonomy" id="68268"/>
    <lineage>
        <taxon>Bacteria</taxon>
        <taxon>Bacillati</taxon>
        <taxon>Actinomycetota</taxon>
        <taxon>Actinomycetes</taxon>
        <taxon>Kitasatosporales</taxon>
        <taxon>Streptomycetaceae</taxon>
        <taxon>Streptomyces</taxon>
    </lineage>
</organism>
<evidence type="ECO:0000313" key="2">
    <source>
        <dbReference type="EMBL" id="KKZ74859.1"/>
    </source>
</evidence>
<comment type="caution">
    <text evidence="2">The sequence shown here is derived from an EMBL/GenBank/DDBJ whole genome shotgun (WGS) entry which is preliminary data.</text>
</comment>
<reference evidence="2 3" key="1">
    <citation type="submission" date="2015-05" db="EMBL/GenBank/DDBJ databases">
        <title>Draft Genome assembly of Streptomyces showdoensis.</title>
        <authorList>
            <person name="Thapa K.K."/>
            <person name="Metsa-Ketela M."/>
        </authorList>
    </citation>
    <scope>NUCLEOTIDE SEQUENCE [LARGE SCALE GENOMIC DNA]</scope>
    <source>
        <strain evidence="2 3">ATCC 15227</strain>
    </source>
</reference>
<dbReference type="RefSeq" id="WP_046906360.1">
    <property type="nucleotide sequence ID" value="NZ_BAAAXG010000026.1"/>
</dbReference>